<dbReference type="PROSITE" id="PS01359">
    <property type="entry name" value="ZF_PHD_1"/>
    <property type="match status" value="1"/>
</dbReference>
<keyword evidence="6" id="KW-1185">Reference proteome</keyword>
<evidence type="ECO:0000256" key="3">
    <source>
        <dbReference type="ARBA" id="ARBA00022833"/>
    </source>
</evidence>
<dbReference type="GO" id="GO:0008270">
    <property type="term" value="F:zinc ion binding"/>
    <property type="evidence" value="ECO:0007669"/>
    <property type="project" value="UniProtKB-KW"/>
</dbReference>
<evidence type="ECO:0000313" key="6">
    <source>
        <dbReference type="Proteomes" id="UP000604391"/>
    </source>
</evidence>
<evidence type="ECO:0000313" key="5">
    <source>
        <dbReference type="EMBL" id="HIJ99837.1"/>
    </source>
</evidence>
<dbReference type="EMBL" id="DVAD01000016">
    <property type="protein sequence ID" value="HIJ99837.1"/>
    <property type="molecule type" value="Genomic_DNA"/>
</dbReference>
<keyword evidence="3" id="KW-0862">Zinc</keyword>
<evidence type="ECO:0000256" key="1">
    <source>
        <dbReference type="ARBA" id="ARBA00022723"/>
    </source>
</evidence>
<evidence type="ECO:0000259" key="4">
    <source>
        <dbReference type="PROSITE" id="PS50081"/>
    </source>
</evidence>
<accession>A0A832V0W1</accession>
<dbReference type="InterPro" id="IPR019786">
    <property type="entry name" value="Zinc_finger_PHD-type_CS"/>
</dbReference>
<dbReference type="PROSITE" id="PS50081">
    <property type="entry name" value="ZF_DAG_PE_2"/>
    <property type="match status" value="1"/>
</dbReference>
<protein>
    <recommendedName>
        <fullName evidence="4">Phorbol-ester/DAG-type domain-containing protein</fullName>
    </recommendedName>
</protein>
<dbReference type="SUPFAM" id="SSF57903">
    <property type="entry name" value="FYVE/PHD zinc finger"/>
    <property type="match status" value="1"/>
</dbReference>
<sequence length="54" mass="6188">MDCVKCKQKTEDGIQCESCDSSLHRKCGRKYADQFLCKKCLKNARFETTMSSGF</sequence>
<reference evidence="5 6" key="1">
    <citation type="journal article" name="Nat. Commun.">
        <title>Undinarchaeota illuminate DPANN phylogeny and the impact of gene transfer on archaeal evolution.</title>
        <authorList>
            <person name="Dombrowski N."/>
            <person name="Williams T.A."/>
            <person name="Sun J."/>
            <person name="Woodcroft B.J."/>
            <person name="Lee J.H."/>
            <person name="Minh B.Q."/>
            <person name="Rinke C."/>
            <person name="Spang A."/>
        </authorList>
    </citation>
    <scope>NUCLEOTIDE SEQUENCE [LARGE SCALE GENOMIC DNA]</scope>
    <source>
        <strain evidence="5">MAG_bin17</strain>
    </source>
</reference>
<organism evidence="5 6">
    <name type="scientific">Candidatus Undinarchaeum marinum</name>
    <dbReference type="NCBI Taxonomy" id="2756141"/>
    <lineage>
        <taxon>Archaea</taxon>
        <taxon>Candidatus Undinarchaeota</taxon>
        <taxon>Candidatus Undinarchaeia</taxon>
        <taxon>Candidatus Undinarchaeales</taxon>
        <taxon>Candidatus Undinarchaeaceae</taxon>
        <taxon>Candidatus Undinarchaeum</taxon>
    </lineage>
</organism>
<evidence type="ECO:0000256" key="2">
    <source>
        <dbReference type="ARBA" id="ARBA00022771"/>
    </source>
</evidence>
<keyword evidence="1" id="KW-0479">Metal-binding</keyword>
<comment type="caution">
    <text evidence="5">The sequence shown here is derived from an EMBL/GenBank/DDBJ whole genome shotgun (WGS) entry which is preliminary data.</text>
</comment>
<feature type="domain" description="Phorbol-ester/DAG-type" evidence="4">
    <location>
        <begin position="1"/>
        <end position="37"/>
    </location>
</feature>
<proteinExistence type="predicted"/>
<dbReference type="AlphaFoldDB" id="A0A832V0W1"/>
<gene>
    <name evidence="5" type="ORF">H1011_03410</name>
</gene>
<dbReference type="InterPro" id="IPR002219">
    <property type="entry name" value="PKC_DAG/PE"/>
</dbReference>
<name>A0A832V0W1_9ARCH</name>
<dbReference type="Proteomes" id="UP000604391">
    <property type="component" value="Unassembled WGS sequence"/>
</dbReference>
<dbReference type="InterPro" id="IPR011011">
    <property type="entry name" value="Znf_FYVE_PHD"/>
</dbReference>
<keyword evidence="2" id="KW-0863">Zinc-finger</keyword>